<feature type="domain" description="RRM" evidence="8">
    <location>
        <begin position="568"/>
        <end position="652"/>
    </location>
</feature>
<dbReference type="OrthoDB" id="439808at2759"/>
<dbReference type="GO" id="GO:0003723">
    <property type="term" value="F:RNA binding"/>
    <property type="evidence" value="ECO:0007669"/>
    <property type="project" value="UniProtKB-UniRule"/>
</dbReference>
<feature type="compositionally biased region" description="Polar residues" evidence="7">
    <location>
        <begin position="441"/>
        <end position="450"/>
    </location>
</feature>
<evidence type="ECO:0000256" key="7">
    <source>
        <dbReference type="SAM" id="MobiDB-lite"/>
    </source>
</evidence>
<keyword evidence="4" id="KW-0539">Nucleus</keyword>
<feature type="compositionally biased region" description="Basic and acidic residues" evidence="7">
    <location>
        <begin position="1001"/>
        <end position="1024"/>
    </location>
</feature>
<dbReference type="Gramene" id="Pp3c11_7560V3.2">
    <property type="protein sequence ID" value="Pp3c11_7560V3.2"/>
    <property type="gene ID" value="Pp3c11_7560"/>
</dbReference>
<dbReference type="EMBL" id="ABEU02000011">
    <property type="protein sequence ID" value="PNR44945.1"/>
    <property type="molecule type" value="Genomic_DNA"/>
</dbReference>
<evidence type="ECO:0000256" key="5">
    <source>
        <dbReference type="PROSITE-ProRule" id="PRU00176"/>
    </source>
</evidence>
<feature type="compositionally biased region" description="Acidic residues" evidence="7">
    <location>
        <begin position="390"/>
        <end position="425"/>
    </location>
</feature>
<feature type="compositionally biased region" description="Basic residues" evidence="7">
    <location>
        <begin position="922"/>
        <end position="936"/>
    </location>
</feature>
<dbReference type="SUPFAM" id="SSF54928">
    <property type="entry name" value="RNA-binding domain, RBD"/>
    <property type="match status" value="4"/>
</dbReference>
<feature type="domain" description="RRM" evidence="8">
    <location>
        <begin position="29"/>
        <end position="107"/>
    </location>
</feature>
<evidence type="ECO:0000256" key="1">
    <source>
        <dbReference type="ARBA" id="ARBA00004123"/>
    </source>
</evidence>
<feature type="compositionally biased region" description="Polar residues" evidence="7">
    <location>
        <begin position="1034"/>
        <end position="1048"/>
    </location>
</feature>
<feature type="compositionally biased region" description="Basic and acidic residues" evidence="7">
    <location>
        <begin position="476"/>
        <end position="487"/>
    </location>
</feature>
<keyword evidence="2" id="KW-0677">Repeat</keyword>
<dbReference type="GeneID" id="112288904"/>
<feature type="region of interest" description="Disordered" evidence="7">
    <location>
        <begin position="501"/>
        <end position="544"/>
    </location>
</feature>
<dbReference type="InterPro" id="IPR051945">
    <property type="entry name" value="RRM_MRD1_RNA_proc_ribogen"/>
</dbReference>
<dbReference type="RefSeq" id="XP_024389400.1">
    <property type="nucleotide sequence ID" value="XM_024533632.2"/>
</dbReference>
<name>A0A2K1JTT5_PHYPA</name>
<evidence type="ECO:0000313" key="11">
    <source>
        <dbReference type="Proteomes" id="UP000006727"/>
    </source>
</evidence>
<dbReference type="PaxDb" id="3218-PP1S543_12V6.1"/>
<feature type="region of interest" description="Disordered" evidence="7">
    <location>
        <begin position="1"/>
        <end position="22"/>
    </location>
</feature>
<dbReference type="Gene3D" id="3.30.70.330">
    <property type="match status" value="4"/>
</dbReference>
<evidence type="ECO:0000256" key="2">
    <source>
        <dbReference type="ARBA" id="ARBA00022737"/>
    </source>
</evidence>
<dbReference type="InterPro" id="IPR003954">
    <property type="entry name" value="RRM_euk-type"/>
</dbReference>
<dbReference type="KEGG" id="ppp:112288904"/>
<dbReference type="EnsemblPlants" id="Pp3c11_7560V3.2">
    <property type="protein sequence ID" value="Pp3c11_7560V3.2"/>
    <property type="gene ID" value="Pp3c11_7560"/>
</dbReference>
<sequence>MATMEEGTKAAGTAAPFGSTGSGDDIDERTVFVRSLPYTLTDAQLEAYFGEVGPVRNCFTVKQKGSERHRGFGFVNFAVKEDAIRAVETKNGAALQGRKIKVELAKRRAPLDARHPKGKRKDAEGTKEDEKNVEGDSMAAMAPEDKGIKKRKVSDGEDLELSHGTAVESKLTNGRQPAVKPDSKKRPREEGKASESQRTARTVIIGCLENPKMVQAAIAKAKRLGKVEDVRHPVPEAELISRGLAKDGCKQEAVEVRYTSVKVAHQAVTALHKQNVGGGGAIWARQLGGEGAKLKKWRLIVRNLPFMLKEQTLRQLFSPLGFVWEVTIPRKPDNSSKGFAFVGFTCKADAEKAIQTVNGTLVSKRPIAVDWAVAKKEYETAASKTSVPEATEDDVDETASEDESDEGSEDGNDEDSEDEDGSGSEEDVKHSPKVTKKMKVDSSNLKQSSPKVDIDIESSDEEDVDDEDDDEGEESEKDKEQVIDFSEEKDLAKRILKKVTASSKTKEQDNVQLTDSLEIGGKQTAKQKSSAKETKPAVKETKTPKVADTVKNAKKVELAASQDDGLSRTVFVRNLPLEANVQDLRRQFSDFGEVKAFRLVLHPITKRPKGTAFVEFVTAEGAQEAIAAASRTEADGGLVVGGRNIIMNLALDRDKAKQVARELSKEQDDHDRRHLKLAKEGVVEEGTPAAQGLSKGDLMKRKQVEHEKATKLRSPNFHVSTTRLAVHNIPKDMTEKELKQLFIQAVKSKASKQNPALKQVKILRDEVKGVPGSSGKSRGAAFVEFTEHQHALVALRVLNNNPETFGSEHRPIIQFAIENSQKLKLRATREALAKGRQARNAATARPGDGSSKGKKFDSKKDQESFGKRTAGVGNSADDGNEVDDSDRRVKRKREKKNKKKEAGQDTKNAASEELVTDSKITMKGKKLQKPHDRKRQKFEVGAGNQEFLGKNKSKQSSSDQSLSAKPSPEKVQANKKPRVTPEKSPQNRKTEKTTKPTAEIPQHKSPAEQSRRRKNQPEIADKLDQLVSEYRTKYFNTSSGTKSKSSAQPDADLKRWFE</sequence>
<dbReference type="OMA" id="AGYVWDV"/>
<feature type="region of interest" description="Disordered" evidence="7">
    <location>
        <begin position="832"/>
        <end position="1058"/>
    </location>
</feature>
<feature type="compositionally biased region" description="Basic residues" evidence="7">
    <location>
        <begin position="888"/>
        <end position="899"/>
    </location>
</feature>
<evidence type="ECO:0000256" key="6">
    <source>
        <dbReference type="SAM" id="Coils"/>
    </source>
</evidence>
<dbReference type="AlphaFoldDB" id="A0A2K1JTT5"/>
<organism evidence="9">
    <name type="scientific">Physcomitrium patens</name>
    <name type="common">Spreading-leaved earth moss</name>
    <name type="synonym">Physcomitrella patens</name>
    <dbReference type="NCBI Taxonomy" id="3218"/>
    <lineage>
        <taxon>Eukaryota</taxon>
        <taxon>Viridiplantae</taxon>
        <taxon>Streptophyta</taxon>
        <taxon>Embryophyta</taxon>
        <taxon>Bryophyta</taxon>
        <taxon>Bryophytina</taxon>
        <taxon>Bryopsida</taxon>
        <taxon>Funariidae</taxon>
        <taxon>Funariales</taxon>
        <taxon>Funariaceae</taxon>
        <taxon>Physcomitrium</taxon>
    </lineage>
</organism>
<dbReference type="GO" id="GO:0005634">
    <property type="term" value="C:nucleus"/>
    <property type="evidence" value="ECO:0007669"/>
    <property type="project" value="UniProtKB-SubCell"/>
</dbReference>
<dbReference type="Gramene" id="Pp3c11_7560V3.1">
    <property type="protein sequence ID" value="Pp3c11_7560V3.1"/>
    <property type="gene ID" value="Pp3c11_7560"/>
</dbReference>
<feature type="compositionally biased region" description="Acidic residues" evidence="7">
    <location>
        <begin position="455"/>
        <end position="475"/>
    </location>
</feature>
<dbReference type="InterPro" id="IPR000504">
    <property type="entry name" value="RRM_dom"/>
</dbReference>
<dbReference type="InterPro" id="IPR012677">
    <property type="entry name" value="Nucleotide-bd_a/b_plait_sf"/>
</dbReference>
<feature type="region of interest" description="Disordered" evidence="7">
    <location>
        <begin position="106"/>
        <end position="198"/>
    </location>
</feature>
<dbReference type="FunCoup" id="A0A2K1JTT5">
    <property type="interactions" value="3844"/>
</dbReference>
<keyword evidence="3 5" id="KW-0694">RNA-binding</keyword>
<evidence type="ECO:0000313" key="10">
    <source>
        <dbReference type="EnsemblPlants" id="Pp3c11_7560V3.1"/>
    </source>
</evidence>
<dbReference type="PROSITE" id="PS50102">
    <property type="entry name" value="RRM"/>
    <property type="match status" value="4"/>
</dbReference>
<keyword evidence="11" id="KW-1185">Reference proteome</keyword>
<evidence type="ECO:0000256" key="4">
    <source>
        <dbReference type="ARBA" id="ARBA00023242"/>
    </source>
</evidence>
<evidence type="ECO:0000259" key="8">
    <source>
        <dbReference type="PROSITE" id="PS50102"/>
    </source>
</evidence>
<evidence type="ECO:0000313" key="9">
    <source>
        <dbReference type="EMBL" id="PNR44945.1"/>
    </source>
</evidence>
<dbReference type="CDD" id="cd12416">
    <property type="entry name" value="RRM4_RBM28_like"/>
    <property type="match status" value="1"/>
</dbReference>
<feature type="domain" description="RRM" evidence="8">
    <location>
        <begin position="722"/>
        <end position="830"/>
    </location>
</feature>
<feature type="compositionally biased region" description="Basic and acidic residues" evidence="7">
    <location>
        <begin position="106"/>
        <end position="134"/>
    </location>
</feature>
<dbReference type="CDD" id="cd12414">
    <property type="entry name" value="RRM2_RBM28_like"/>
    <property type="match status" value="1"/>
</dbReference>
<reference evidence="10" key="3">
    <citation type="submission" date="2020-12" db="UniProtKB">
        <authorList>
            <consortium name="EnsemblPlants"/>
        </authorList>
    </citation>
    <scope>IDENTIFICATION</scope>
</reference>
<dbReference type="STRING" id="3218.A0A2K1JTT5"/>
<protein>
    <recommendedName>
        <fullName evidence="8">RRM domain-containing protein</fullName>
    </recommendedName>
</protein>
<reference evidence="9 11" key="1">
    <citation type="journal article" date="2008" name="Science">
        <title>The Physcomitrella genome reveals evolutionary insights into the conquest of land by plants.</title>
        <authorList>
            <person name="Rensing S."/>
            <person name="Lang D."/>
            <person name="Zimmer A."/>
            <person name="Terry A."/>
            <person name="Salamov A."/>
            <person name="Shapiro H."/>
            <person name="Nishiyama T."/>
            <person name="Perroud P.-F."/>
            <person name="Lindquist E."/>
            <person name="Kamisugi Y."/>
            <person name="Tanahashi T."/>
            <person name="Sakakibara K."/>
            <person name="Fujita T."/>
            <person name="Oishi K."/>
            <person name="Shin-I T."/>
            <person name="Kuroki Y."/>
            <person name="Toyoda A."/>
            <person name="Suzuki Y."/>
            <person name="Hashimoto A."/>
            <person name="Yamaguchi K."/>
            <person name="Sugano A."/>
            <person name="Kohara Y."/>
            <person name="Fujiyama A."/>
            <person name="Anterola A."/>
            <person name="Aoki S."/>
            <person name="Ashton N."/>
            <person name="Barbazuk W.B."/>
            <person name="Barker E."/>
            <person name="Bennetzen J."/>
            <person name="Bezanilla M."/>
            <person name="Blankenship R."/>
            <person name="Cho S.H."/>
            <person name="Dutcher S."/>
            <person name="Estelle M."/>
            <person name="Fawcett J.A."/>
            <person name="Gundlach H."/>
            <person name="Hanada K."/>
            <person name="Heyl A."/>
            <person name="Hicks K.A."/>
            <person name="Hugh J."/>
            <person name="Lohr M."/>
            <person name="Mayer K."/>
            <person name="Melkozernov A."/>
            <person name="Murata T."/>
            <person name="Nelson D."/>
            <person name="Pils B."/>
            <person name="Prigge M."/>
            <person name="Reiss B."/>
            <person name="Renner T."/>
            <person name="Rombauts S."/>
            <person name="Rushton P."/>
            <person name="Sanderfoot A."/>
            <person name="Schween G."/>
            <person name="Shiu S.-H."/>
            <person name="Stueber K."/>
            <person name="Theodoulou F.L."/>
            <person name="Tu H."/>
            <person name="Van de Peer Y."/>
            <person name="Verrier P.J."/>
            <person name="Waters E."/>
            <person name="Wood A."/>
            <person name="Yang L."/>
            <person name="Cove D."/>
            <person name="Cuming A."/>
            <person name="Hasebe M."/>
            <person name="Lucas S."/>
            <person name="Mishler D.B."/>
            <person name="Reski R."/>
            <person name="Grigoriev I."/>
            <person name="Quatrano R.S."/>
            <person name="Boore J.L."/>
        </authorList>
    </citation>
    <scope>NUCLEOTIDE SEQUENCE [LARGE SCALE GENOMIC DNA]</scope>
    <source>
        <strain evidence="10 11">cv. Gransden 2004</strain>
    </source>
</reference>
<dbReference type="PANTHER" id="PTHR48039:SF5">
    <property type="entry name" value="RNA-BINDING PROTEIN 28"/>
    <property type="match status" value="1"/>
</dbReference>
<dbReference type="Proteomes" id="UP000006727">
    <property type="component" value="Chromosome 11"/>
</dbReference>
<reference evidence="9 11" key="2">
    <citation type="journal article" date="2018" name="Plant J.">
        <title>The Physcomitrella patens chromosome-scale assembly reveals moss genome structure and evolution.</title>
        <authorList>
            <person name="Lang D."/>
            <person name="Ullrich K.K."/>
            <person name="Murat F."/>
            <person name="Fuchs J."/>
            <person name="Jenkins J."/>
            <person name="Haas F.B."/>
            <person name="Piednoel M."/>
            <person name="Gundlach H."/>
            <person name="Van Bel M."/>
            <person name="Meyberg R."/>
            <person name="Vives C."/>
            <person name="Morata J."/>
            <person name="Symeonidi A."/>
            <person name="Hiss M."/>
            <person name="Muchero W."/>
            <person name="Kamisugi Y."/>
            <person name="Saleh O."/>
            <person name="Blanc G."/>
            <person name="Decker E.L."/>
            <person name="van Gessel N."/>
            <person name="Grimwood J."/>
            <person name="Hayes R.D."/>
            <person name="Graham S.W."/>
            <person name="Gunter L.E."/>
            <person name="McDaniel S.F."/>
            <person name="Hoernstein S.N.W."/>
            <person name="Larsson A."/>
            <person name="Li F.W."/>
            <person name="Perroud P.F."/>
            <person name="Phillips J."/>
            <person name="Ranjan P."/>
            <person name="Rokshar D.S."/>
            <person name="Rothfels C.J."/>
            <person name="Schneider L."/>
            <person name="Shu S."/>
            <person name="Stevenson D.W."/>
            <person name="Thummler F."/>
            <person name="Tillich M."/>
            <person name="Villarreal Aguilar J.C."/>
            <person name="Widiez T."/>
            <person name="Wong G.K."/>
            <person name="Wymore A."/>
            <person name="Zhang Y."/>
            <person name="Zimmer A.D."/>
            <person name="Quatrano R.S."/>
            <person name="Mayer K.F.X."/>
            <person name="Goodstein D."/>
            <person name="Casacuberta J.M."/>
            <person name="Vandepoele K."/>
            <person name="Reski R."/>
            <person name="Cuming A.C."/>
            <person name="Tuskan G.A."/>
            <person name="Maumus F."/>
            <person name="Salse J."/>
            <person name="Schmutz J."/>
            <person name="Rensing S.A."/>
        </authorList>
    </citation>
    <scope>NUCLEOTIDE SEQUENCE [LARGE SCALE GENOMIC DNA]</scope>
    <source>
        <strain evidence="10 11">cv. Gransden 2004</strain>
    </source>
</reference>
<feature type="domain" description="RRM" evidence="8">
    <location>
        <begin position="297"/>
        <end position="374"/>
    </location>
</feature>
<feature type="compositionally biased region" description="Basic and acidic residues" evidence="7">
    <location>
        <begin position="854"/>
        <end position="866"/>
    </location>
</feature>
<feature type="region of interest" description="Disordered" evidence="7">
    <location>
        <begin position="378"/>
        <end position="487"/>
    </location>
</feature>
<dbReference type="SMART" id="SM00361">
    <property type="entry name" value="RRM_1"/>
    <property type="match status" value="2"/>
</dbReference>
<dbReference type="EnsemblPlants" id="Pp3c11_7560V3.1">
    <property type="protein sequence ID" value="Pp3c11_7560V3.1"/>
    <property type="gene ID" value="Pp3c11_7560"/>
</dbReference>
<dbReference type="FunFam" id="3.30.70.330:FF:000182">
    <property type="entry name" value="RNA-binding motif protein 28"/>
    <property type="match status" value="1"/>
</dbReference>
<feature type="compositionally biased region" description="Basic and acidic residues" evidence="7">
    <location>
        <begin position="181"/>
        <end position="195"/>
    </location>
</feature>
<keyword evidence="6" id="KW-0175">Coiled coil</keyword>
<dbReference type="PANTHER" id="PTHR48039">
    <property type="entry name" value="RNA-BINDING MOTIF PROTEIN 14B"/>
    <property type="match status" value="1"/>
</dbReference>
<accession>A0A2K1JTT5</accession>
<dbReference type="InterPro" id="IPR035979">
    <property type="entry name" value="RBD_domain_sf"/>
</dbReference>
<proteinExistence type="predicted"/>
<feature type="compositionally biased region" description="Low complexity" evidence="7">
    <location>
        <begin position="954"/>
        <end position="966"/>
    </location>
</feature>
<dbReference type="CDD" id="cd12415">
    <property type="entry name" value="RRM3_RBM28_like"/>
    <property type="match status" value="1"/>
</dbReference>
<feature type="compositionally biased region" description="Basic and acidic residues" evidence="7">
    <location>
        <begin position="530"/>
        <end position="544"/>
    </location>
</feature>
<gene>
    <name evidence="10" type="primary">LOC112288904</name>
    <name evidence="9" type="ORF">PHYPA_014715</name>
</gene>
<comment type="subcellular location">
    <subcellularLocation>
        <location evidence="1">Nucleus</location>
    </subcellularLocation>
</comment>
<dbReference type="Pfam" id="PF00076">
    <property type="entry name" value="RRM_1"/>
    <property type="match status" value="4"/>
</dbReference>
<dbReference type="SMART" id="SM00360">
    <property type="entry name" value="RRM"/>
    <property type="match status" value="4"/>
</dbReference>
<evidence type="ECO:0000256" key="3">
    <source>
        <dbReference type="ARBA" id="ARBA00022884"/>
    </source>
</evidence>
<dbReference type="CDD" id="cd12413">
    <property type="entry name" value="RRM1_RBM28_like"/>
    <property type="match status" value="1"/>
</dbReference>
<feature type="coiled-coil region" evidence="6">
    <location>
        <begin position="646"/>
        <end position="673"/>
    </location>
</feature>